<proteinExistence type="predicted"/>
<keyword evidence="1" id="KW-0479">Metal-binding</keyword>
<keyword evidence="2" id="KW-0812">Transmembrane</keyword>
<dbReference type="SUPFAM" id="SSF57850">
    <property type="entry name" value="RING/U-box"/>
    <property type="match status" value="1"/>
</dbReference>
<dbReference type="GO" id="GO:0016567">
    <property type="term" value="P:protein ubiquitination"/>
    <property type="evidence" value="ECO:0007669"/>
    <property type="project" value="InterPro"/>
</dbReference>
<protein>
    <recommendedName>
        <fullName evidence="3">RING-type domain-containing protein</fullName>
    </recommendedName>
</protein>
<dbReference type="SMART" id="SM00184">
    <property type="entry name" value="RING"/>
    <property type="match status" value="1"/>
</dbReference>
<keyword evidence="2" id="KW-0472">Membrane</keyword>
<evidence type="ECO:0000259" key="3">
    <source>
        <dbReference type="PROSITE" id="PS50089"/>
    </source>
</evidence>
<keyword evidence="1" id="KW-0863">Zinc-finger</keyword>
<reference evidence="4 5" key="1">
    <citation type="submission" date="2024-01" db="EMBL/GenBank/DDBJ databases">
        <title>The genomes of 5 underutilized Papilionoideae crops provide insights into root nodulation and disease resistanc.</title>
        <authorList>
            <person name="Jiang F."/>
        </authorList>
    </citation>
    <scope>NUCLEOTIDE SEQUENCE [LARGE SCALE GENOMIC DNA]</scope>
    <source>
        <strain evidence="4">LVBAO_FW01</strain>
        <tissue evidence="4">Leaves</tissue>
    </source>
</reference>
<dbReference type="PANTHER" id="PTHR46592:SF5">
    <property type="entry name" value="ANAPHASE-PROMOTING COMPLEX SUBUNIT 11 RING-H2 FINGER PROTEIN"/>
    <property type="match status" value="1"/>
</dbReference>
<dbReference type="InterPro" id="IPR044289">
    <property type="entry name" value="ATL67-70"/>
</dbReference>
<dbReference type="GO" id="GO:0016740">
    <property type="term" value="F:transferase activity"/>
    <property type="evidence" value="ECO:0007669"/>
    <property type="project" value="InterPro"/>
</dbReference>
<dbReference type="EMBL" id="JAYMYQ010000004">
    <property type="protein sequence ID" value="KAK7340329.1"/>
    <property type="molecule type" value="Genomic_DNA"/>
</dbReference>
<dbReference type="InterPro" id="IPR013083">
    <property type="entry name" value="Znf_RING/FYVE/PHD"/>
</dbReference>
<dbReference type="InterPro" id="IPR001841">
    <property type="entry name" value="Znf_RING"/>
</dbReference>
<organism evidence="4 5">
    <name type="scientific">Canavalia gladiata</name>
    <name type="common">Sword bean</name>
    <name type="synonym">Dolichos gladiatus</name>
    <dbReference type="NCBI Taxonomy" id="3824"/>
    <lineage>
        <taxon>Eukaryota</taxon>
        <taxon>Viridiplantae</taxon>
        <taxon>Streptophyta</taxon>
        <taxon>Embryophyta</taxon>
        <taxon>Tracheophyta</taxon>
        <taxon>Spermatophyta</taxon>
        <taxon>Magnoliopsida</taxon>
        <taxon>eudicotyledons</taxon>
        <taxon>Gunneridae</taxon>
        <taxon>Pentapetalae</taxon>
        <taxon>rosids</taxon>
        <taxon>fabids</taxon>
        <taxon>Fabales</taxon>
        <taxon>Fabaceae</taxon>
        <taxon>Papilionoideae</taxon>
        <taxon>50 kb inversion clade</taxon>
        <taxon>NPAAA clade</taxon>
        <taxon>indigoferoid/millettioid clade</taxon>
        <taxon>Phaseoleae</taxon>
        <taxon>Canavalia</taxon>
    </lineage>
</organism>
<evidence type="ECO:0000256" key="2">
    <source>
        <dbReference type="SAM" id="Phobius"/>
    </source>
</evidence>
<keyword evidence="5" id="KW-1185">Reference proteome</keyword>
<feature type="transmembrane region" description="Helical" evidence="2">
    <location>
        <begin position="34"/>
        <end position="57"/>
    </location>
</feature>
<dbReference type="AlphaFoldDB" id="A0AAN9LTV8"/>
<evidence type="ECO:0000256" key="1">
    <source>
        <dbReference type="PROSITE-ProRule" id="PRU00175"/>
    </source>
</evidence>
<evidence type="ECO:0000313" key="5">
    <source>
        <dbReference type="Proteomes" id="UP001367508"/>
    </source>
</evidence>
<dbReference type="PANTHER" id="PTHR46592">
    <property type="entry name" value="RING-H2 FINGER PROTEIN ATL67"/>
    <property type="match status" value="1"/>
</dbReference>
<name>A0AAN9LTV8_CANGL</name>
<accession>A0AAN9LTV8</accession>
<keyword evidence="1" id="KW-0862">Zinc</keyword>
<sequence>MSSPSPSISFSASLSAGITTISPPRQTITNLDTFTGLFLLFIFLCLFIRLCYVYMVIRHDQGHNPNTSTHHDDDDQNKSTGLPINIINSYHTFPYKTNVGTTYGHDTSCSICIADYKESEILRMMPQCYHYFHRDCVDLWLKVNASCPICRNSPLQASNISDCV</sequence>
<dbReference type="Pfam" id="PF13639">
    <property type="entry name" value="zf-RING_2"/>
    <property type="match status" value="1"/>
</dbReference>
<dbReference type="GO" id="GO:0008270">
    <property type="term" value="F:zinc ion binding"/>
    <property type="evidence" value="ECO:0007669"/>
    <property type="project" value="UniProtKB-KW"/>
</dbReference>
<gene>
    <name evidence="4" type="ORF">VNO77_21031</name>
</gene>
<evidence type="ECO:0000313" key="4">
    <source>
        <dbReference type="EMBL" id="KAK7340329.1"/>
    </source>
</evidence>
<dbReference type="PROSITE" id="PS50089">
    <property type="entry name" value="ZF_RING_2"/>
    <property type="match status" value="1"/>
</dbReference>
<dbReference type="Gene3D" id="3.30.40.10">
    <property type="entry name" value="Zinc/RING finger domain, C3HC4 (zinc finger)"/>
    <property type="match status" value="1"/>
</dbReference>
<keyword evidence="2" id="KW-1133">Transmembrane helix</keyword>
<feature type="domain" description="RING-type" evidence="3">
    <location>
        <begin position="109"/>
        <end position="151"/>
    </location>
</feature>
<comment type="caution">
    <text evidence="4">The sequence shown here is derived from an EMBL/GenBank/DDBJ whole genome shotgun (WGS) entry which is preliminary data.</text>
</comment>
<dbReference type="Proteomes" id="UP001367508">
    <property type="component" value="Unassembled WGS sequence"/>
</dbReference>